<dbReference type="InterPro" id="IPR002469">
    <property type="entry name" value="Peptidase_S9B_N"/>
</dbReference>
<dbReference type="InterPro" id="IPR029058">
    <property type="entry name" value="AB_hydrolase_fold"/>
</dbReference>
<evidence type="ECO:0000259" key="2">
    <source>
        <dbReference type="Pfam" id="PF00326"/>
    </source>
</evidence>
<keyword evidence="1" id="KW-0732">Signal</keyword>
<dbReference type="InterPro" id="IPR050278">
    <property type="entry name" value="Serine_Prot_S9B/DPPIV"/>
</dbReference>
<dbReference type="Pfam" id="PF00326">
    <property type="entry name" value="Peptidase_S9"/>
    <property type="match status" value="1"/>
</dbReference>
<dbReference type="Gene3D" id="2.140.10.30">
    <property type="entry name" value="Dipeptidylpeptidase IV, N-terminal domain"/>
    <property type="match status" value="1"/>
</dbReference>
<comment type="caution">
    <text evidence="4">The sequence shown here is derived from an EMBL/GenBank/DDBJ whole genome shotgun (WGS) entry which is preliminary data.</text>
</comment>
<reference evidence="4 5" key="1">
    <citation type="submission" date="2020-08" db="EMBL/GenBank/DDBJ databases">
        <title>Sphingobacterium sp. DN00404 isolated from aquaculture water.</title>
        <authorList>
            <person name="Zhang M."/>
        </authorList>
    </citation>
    <scope>NUCLEOTIDE SEQUENCE [LARGE SCALE GENOMIC DNA]</scope>
    <source>
        <strain evidence="4 5">KCTC 42746</strain>
    </source>
</reference>
<dbReference type="SUPFAM" id="SSF82171">
    <property type="entry name" value="DPP6 N-terminal domain-like"/>
    <property type="match status" value="1"/>
</dbReference>
<evidence type="ECO:0000256" key="1">
    <source>
        <dbReference type="SAM" id="SignalP"/>
    </source>
</evidence>
<evidence type="ECO:0000259" key="3">
    <source>
        <dbReference type="Pfam" id="PF00930"/>
    </source>
</evidence>
<keyword evidence="5" id="KW-1185">Reference proteome</keyword>
<accession>A0ABR7XPY7</accession>
<feature type="domain" description="Dipeptidylpeptidase IV N-terminal" evidence="3">
    <location>
        <begin position="106"/>
        <end position="465"/>
    </location>
</feature>
<feature type="domain" description="Peptidase S9 prolyl oligopeptidase catalytic" evidence="2">
    <location>
        <begin position="553"/>
        <end position="735"/>
    </location>
</feature>
<sequence length="755" mass="86638">MWKNSICLALLITINQVWAQQSNNNFKYESAHNLILNTHLSLDWYGDVFFYRWDTGNGTAIYRGDAKKKKSPELIFEEQDVRETLIRSGYEVADDWKIYGFEANEKSTTIRFRFDGKKMDFDWKKRRLREATEDEPNAPRKSQWSVQSSWKKFNADSSAYIFARGHQLYIHRASTGEEIQLSTDGNLHYSFNISGNRPVDSLKSNSTNANWAGRYIVSWREDKRQVEDMSVLINLHQPRPILRTYKFPIPGDTAITKFKVEIWDSETLEKKDVDIVTEEDQRLILPGQLVNGRTYLHAPRLGSHEAFVYFLRRNRQNNRVELCRLDFAAAKVKVLIDEVTDPHINEQLFSVHILPETGDVLFWSERTGYGQFHRYDQDGNRLNRVGPKGDYVVGGIHYLDTASRAVFLEVYGFQKDSNPYYKQYLRCDLDSEYGKLITIEPYHHQIKLSDNKKYFLGQSSAIDQPGRYVLRDTTGRLLMSLGQADPSRLKDAGWRAPEKVEVLAADQHTKLYGLLYKPADFDASAVYPVIASVYPGPQDDFVPRGFTVDDNYHQSLADLGYVVVQVPSRGSSPLRGLRFHSHSYGNMRDYALEDNKLAIETLAKDRPYMDLNRVGIFGHSGGGFMSATALLTYPDFYKVAVAASGNYDPNIYTQWWGETYHGVSPNGKPGYIPTTLELASNLKGKLLLITGDIDVNVHPAQTFRLAEALIKADKYFDMMVLPGKDHGLGDKYYQNLIRNYFLLHLNNNNDQEVQK</sequence>
<dbReference type="InterPro" id="IPR001375">
    <property type="entry name" value="Peptidase_S9_cat"/>
</dbReference>
<gene>
    <name evidence="4" type="ORF">H8B21_06415</name>
</gene>
<dbReference type="Gene3D" id="3.40.50.1820">
    <property type="entry name" value="alpha/beta hydrolase"/>
    <property type="match status" value="1"/>
</dbReference>
<dbReference type="PANTHER" id="PTHR11731">
    <property type="entry name" value="PROTEASE FAMILY S9B,C DIPEPTIDYL-PEPTIDASE IV-RELATED"/>
    <property type="match status" value="1"/>
</dbReference>
<dbReference type="PANTHER" id="PTHR11731:SF193">
    <property type="entry name" value="DIPEPTIDYL PEPTIDASE 9"/>
    <property type="match status" value="1"/>
</dbReference>
<dbReference type="EMBL" id="JACNYL010000002">
    <property type="protein sequence ID" value="MBD1421203.1"/>
    <property type="molecule type" value="Genomic_DNA"/>
</dbReference>
<dbReference type="RefSeq" id="WP_190312992.1">
    <property type="nucleotide sequence ID" value="NZ_JACNYL010000002.1"/>
</dbReference>
<proteinExistence type="predicted"/>
<feature type="signal peptide" evidence="1">
    <location>
        <begin position="1"/>
        <end position="19"/>
    </location>
</feature>
<dbReference type="Proteomes" id="UP000651112">
    <property type="component" value="Unassembled WGS sequence"/>
</dbReference>
<dbReference type="Pfam" id="PF00930">
    <property type="entry name" value="DPPIV_N"/>
    <property type="match status" value="1"/>
</dbReference>
<feature type="chain" id="PRO_5045361539" evidence="1">
    <location>
        <begin position="20"/>
        <end position="755"/>
    </location>
</feature>
<protein>
    <submittedName>
        <fullName evidence="4">Prolyl oligopeptidase family serine peptidase</fullName>
    </submittedName>
</protein>
<evidence type="ECO:0000313" key="5">
    <source>
        <dbReference type="Proteomes" id="UP000651112"/>
    </source>
</evidence>
<name>A0ABR7XPY7_9SPHI</name>
<organism evidence="4 5">
    <name type="scientific">Sphingobacterium chuzhouense</name>
    <dbReference type="NCBI Taxonomy" id="1742264"/>
    <lineage>
        <taxon>Bacteria</taxon>
        <taxon>Pseudomonadati</taxon>
        <taxon>Bacteroidota</taxon>
        <taxon>Sphingobacteriia</taxon>
        <taxon>Sphingobacteriales</taxon>
        <taxon>Sphingobacteriaceae</taxon>
        <taxon>Sphingobacterium</taxon>
    </lineage>
</organism>
<dbReference type="SUPFAM" id="SSF53474">
    <property type="entry name" value="alpha/beta-Hydrolases"/>
    <property type="match status" value="1"/>
</dbReference>
<evidence type="ECO:0000313" key="4">
    <source>
        <dbReference type="EMBL" id="MBD1421203.1"/>
    </source>
</evidence>